<feature type="domain" description="DUF753" evidence="2">
    <location>
        <begin position="347"/>
        <end position="424"/>
    </location>
</feature>
<dbReference type="RefSeq" id="XP_019564219.3">
    <property type="nucleotide sequence ID" value="XM_019708674.3"/>
</dbReference>
<dbReference type="Pfam" id="PF05444">
    <property type="entry name" value="DUF753"/>
    <property type="match status" value="6"/>
</dbReference>
<evidence type="ECO:0000313" key="4">
    <source>
        <dbReference type="Proteomes" id="UP000069940"/>
    </source>
</evidence>
<reference evidence="4" key="1">
    <citation type="journal article" date="2015" name="Proc. Natl. Acad. Sci. U.S.A.">
        <title>Genome sequence of the Asian Tiger mosquito, Aedes albopictus, reveals insights into its biology, genetics, and evolution.</title>
        <authorList>
            <person name="Chen X.G."/>
            <person name="Jiang X."/>
            <person name="Gu J."/>
            <person name="Xu M."/>
            <person name="Wu Y."/>
            <person name="Deng Y."/>
            <person name="Zhang C."/>
            <person name="Bonizzoni M."/>
            <person name="Dermauw W."/>
            <person name="Vontas J."/>
            <person name="Armbruster P."/>
            <person name="Huang X."/>
            <person name="Yang Y."/>
            <person name="Zhang H."/>
            <person name="He W."/>
            <person name="Peng H."/>
            <person name="Liu Y."/>
            <person name="Wu K."/>
            <person name="Chen J."/>
            <person name="Lirakis M."/>
            <person name="Topalis P."/>
            <person name="Van Leeuwen T."/>
            <person name="Hall A.B."/>
            <person name="Jiang X."/>
            <person name="Thorpe C."/>
            <person name="Mueller R.L."/>
            <person name="Sun C."/>
            <person name="Waterhouse R.M."/>
            <person name="Yan G."/>
            <person name="Tu Z.J."/>
            <person name="Fang X."/>
            <person name="James A.A."/>
        </authorList>
    </citation>
    <scope>NUCLEOTIDE SEQUENCE [LARGE SCALE GENOMIC DNA]</scope>
    <source>
        <strain evidence="4">Foshan</strain>
    </source>
</reference>
<dbReference type="GeneID" id="109432334"/>
<feature type="domain" description="DUF753" evidence="2">
    <location>
        <begin position="188"/>
        <end position="257"/>
    </location>
</feature>
<feature type="domain" description="DUF753" evidence="2">
    <location>
        <begin position="433"/>
        <end position="506"/>
    </location>
</feature>
<keyword evidence="1" id="KW-0732">Signal</keyword>
<accession>A0ABM1XTQ7</accession>
<feature type="domain" description="DUF753" evidence="2">
    <location>
        <begin position="101"/>
        <end position="179"/>
    </location>
</feature>
<dbReference type="PANTHER" id="PTHR21721:SF25">
    <property type="entry name" value="LP18071P"/>
    <property type="match status" value="1"/>
</dbReference>
<feature type="signal peptide" evidence="1">
    <location>
        <begin position="1"/>
        <end position="23"/>
    </location>
</feature>
<evidence type="ECO:0000259" key="2">
    <source>
        <dbReference type="Pfam" id="PF05444"/>
    </source>
</evidence>
<feature type="domain" description="DUF753" evidence="2">
    <location>
        <begin position="601"/>
        <end position="674"/>
    </location>
</feature>
<organism evidence="3 4">
    <name type="scientific">Aedes albopictus</name>
    <name type="common">Asian tiger mosquito</name>
    <name type="synonym">Stegomyia albopicta</name>
    <dbReference type="NCBI Taxonomy" id="7160"/>
    <lineage>
        <taxon>Eukaryota</taxon>
        <taxon>Metazoa</taxon>
        <taxon>Ecdysozoa</taxon>
        <taxon>Arthropoda</taxon>
        <taxon>Hexapoda</taxon>
        <taxon>Insecta</taxon>
        <taxon>Pterygota</taxon>
        <taxon>Neoptera</taxon>
        <taxon>Endopterygota</taxon>
        <taxon>Diptera</taxon>
        <taxon>Nematocera</taxon>
        <taxon>Culicoidea</taxon>
        <taxon>Culicidae</taxon>
        <taxon>Culicinae</taxon>
        <taxon>Aedini</taxon>
        <taxon>Aedes</taxon>
        <taxon>Stegomyia</taxon>
    </lineage>
</organism>
<dbReference type="PANTHER" id="PTHR21721">
    <property type="entry name" value="GH09876P-RELATED"/>
    <property type="match status" value="1"/>
</dbReference>
<dbReference type="Proteomes" id="UP000069940">
    <property type="component" value="Unassembled WGS sequence"/>
</dbReference>
<evidence type="ECO:0000256" key="1">
    <source>
        <dbReference type="SAM" id="SignalP"/>
    </source>
</evidence>
<evidence type="ECO:0000313" key="3">
    <source>
        <dbReference type="EnsemblMetazoa" id="AALFPA23_002766.P2769"/>
    </source>
</evidence>
<sequence length="710" mass="77254">MATFLGLMVCGILLFKLASPIGATICTSCSSADDPKCSAANFTGPTKECYNVNPCAVAIITGTGHTFRGCSTDPECYSNDLCETCDGDGCNSGAYPPDRRSCLRCSNGEGAASCEVVTSDRDQLSAACVLHFQDEACVTVFQDFKPLLRGCLGDMDVGVKTLCESGSADCVVCRENDCNAVNVRLDEQCLQCDSQDRGCNDASHSASACEKASGGKCYSRLLGDGTVKRGCFHELSTQESTSCNSASCIVCSGSACNKNIFVARNDFRCKSCHSANTAACVRDPYTVLDKECPLNDTACATVVISATGHLYRGCSMDEECVAEGDACITCDEYRNCNFYRYPTDRLDCYVCETSANPNCATLPYNRQFEKECLRQVAGDDCVTIFDEFRVVRRECRSGLADLDLRKCNTEGGRECVACSGIGCNKITVRQDDNCLQCSSEDGLNCASGRRASTICKRSSDGVCYNRLDQNGTLHRGCLSDLNEEDQRTCLTSNDHQCETCSGPGCNNNIFPSDALQCVQCDSLENVDCVQNQSSTTFVNPCRRYVNGDTCYTRLRTDGSIERGCQSSLAATCNALTNVSCTTCEGPACNTEVYVYPWGRRSCFQCDGLNDLTCGLEQTRQEDAKVCLQFQPEDRCYTILQNGKVKRGCASEFDTEVCYGLDNTQCRTCTRDNCNNLSEVGLRSAGWVAQRSTLIIWIGMLCYFTCIRRIS</sequence>
<dbReference type="EnsemblMetazoa" id="AALFPA23_002766.R2769">
    <property type="protein sequence ID" value="AALFPA23_002766.P2769"/>
    <property type="gene ID" value="AALFPA23_002766"/>
</dbReference>
<proteinExistence type="predicted"/>
<protein>
    <recommendedName>
        <fullName evidence="2">DUF753 domain-containing protein</fullName>
    </recommendedName>
</protein>
<dbReference type="InterPro" id="IPR008472">
    <property type="entry name" value="DUF753"/>
</dbReference>
<name>A0ABM1XTQ7_AEDAL</name>
<reference evidence="3" key="2">
    <citation type="submission" date="2025-05" db="UniProtKB">
        <authorList>
            <consortium name="EnsemblMetazoa"/>
        </authorList>
    </citation>
    <scope>IDENTIFICATION</scope>
    <source>
        <strain evidence="3">Foshan</strain>
    </source>
</reference>
<feature type="domain" description="DUF753" evidence="2">
    <location>
        <begin position="515"/>
        <end position="589"/>
    </location>
</feature>
<feature type="chain" id="PRO_5045939962" description="DUF753 domain-containing protein" evidence="1">
    <location>
        <begin position="24"/>
        <end position="710"/>
    </location>
</feature>
<keyword evidence="4" id="KW-1185">Reference proteome</keyword>